<dbReference type="PANTHER" id="PTHR42763:SF2">
    <property type="entry name" value="ADP-GLUCOSE PHOSPHORYLASE"/>
    <property type="match status" value="1"/>
</dbReference>
<dbReference type="InterPro" id="IPR053177">
    <property type="entry name" value="ADP-glucose_phosphorylase"/>
</dbReference>
<evidence type="ECO:0000256" key="2">
    <source>
        <dbReference type="ARBA" id="ARBA00022695"/>
    </source>
</evidence>
<keyword evidence="3" id="KW-0119">Carbohydrate metabolism</keyword>
<dbReference type="PANTHER" id="PTHR42763">
    <property type="entry name" value="ADP-GLUCOSE PHOSPHORYLASE"/>
    <property type="match status" value="1"/>
</dbReference>
<dbReference type="EMBL" id="LBZM01000038">
    <property type="protein sequence ID" value="KKR71011.1"/>
    <property type="molecule type" value="Genomic_DNA"/>
</dbReference>
<keyword evidence="2 5" id="KW-0548">Nucleotidyltransferase</keyword>
<dbReference type="Gene3D" id="3.30.428.10">
    <property type="entry name" value="HIT-like"/>
    <property type="match status" value="2"/>
</dbReference>
<feature type="domain" description="Galactose-1-phosphate uridyl transferase N-terminal" evidence="4">
    <location>
        <begin position="51"/>
        <end position="142"/>
    </location>
</feature>
<sequence>MADFQFLQNPLSKKWVILSPRRAKRPDIAAGIEPVCPFCPGKEGEEKEVYRFPKLASQGEALRSWQIRVLNNKFPFAPIHEIVILSQDHHKSFGELPLPQVELILKTYRQRSDAHKGKGQVYIFHNHGEKGGESLPHPHTQLAVVPAEINLEMPRLATSEEMDVAARDQVFKETNHFVIFCPKTSQWPDEVWVAPKKRGRAFGEISDTQIADLAFVLSRLIQIFDLRHGLEFPFNFYIYPGGDWYLRIIPRAKVLGGFEIGTGVYINTQDPKETIEFIKEHFDQPVGGPNEEKIKTIHRANYHKRV</sequence>
<dbReference type="InterPro" id="IPR005849">
    <property type="entry name" value="GalP_Utransf_N"/>
</dbReference>
<dbReference type="Pfam" id="PF01087">
    <property type="entry name" value="GalP_UDP_transf"/>
    <property type="match status" value="1"/>
</dbReference>
<reference evidence="5 6" key="1">
    <citation type="journal article" date="2015" name="Nature">
        <title>rRNA introns, odd ribosomes, and small enigmatic genomes across a large radiation of phyla.</title>
        <authorList>
            <person name="Brown C.T."/>
            <person name="Hug L.A."/>
            <person name="Thomas B.C."/>
            <person name="Sharon I."/>
            <person name="Castelle C.J."/>
            <person name="Singh A."/>
            <person name="Wilkins M.J."/>
            <person name="Williams K.H."/>
            <person name="Banfield J.F."/>
        </authorList>
    </citation>
    <scope>NUCLEOTIDE SEQUENCE [LARGE SCALE GENOMIC DNA]</scope>
</reference>
<dbReference type="GO" id="GO:0008108">
    <property type="term" value="F:UDP-glucose:hexose-1-phosphate uridylyltransferase activity"/>
    <property type="evidence" value="ECO:0007669"/>
    <property type="project" value="InterPro"/>
</dbReference>
<evidence type="ECO:0000256" key="1">
    <source>
        <dbReference type="ARBA" id="ARBA00022679"/>
    </source>
</evidence>
<dbReference type="SUPFAM" id="SSF54197">
    <property type="entry name" value="HIT-like"/>
    <property type="match status" value="2"/>
</dbReference>
<proteinExistence type="predicted"/>
<gene>
    <name evidence="5" type="ORF">UU14_C0038G0007</name>
</gene>
<dbReference type="AlphaFoldDB" id="A0A0G0T878"/>
<evidence type="ECO:0000313" key="5">
    <source>
        <dbReference type="EMBL" id="KKR71011.1"/>
    </source>
</evidence>
<protein>
    <submittedName>
        <fullName evidence="5">Galactose-1-phosphate uridylyltransferase</fullName>
    </submittedName>
</protein>
<evidence type="ECO:0000256" key="3">
    <source>
        <dbReference type="ARBA" id="ARBA00023277"/>
    </source>
</evidence>
<accession>A0A0G0T878</accession>
<keyword evidence="1 5" id="KW-0808">Transferase</keyword>
<evidence type="ECO:0000259" key="4">
    <source>
        <dbReference type="Pfam" id="PF01087"/>
    </source>
</evidence>
<evidence type="ECO:0000313" key="6">
    <source>
        <dbReference type="Proteomes" id="UP000034664"/>
    </source>
</evidence>
<name>A0A0G0T878_9BACT</name>
<dbReference type="GO" id="GO:0006012">
    <property type="term" value="P:galactose metabolic process"/>
    <property type="evidence" value="ECO:0007669"/>
    <property type="project" value="InterPro"/>
</dbReference>
<organism evidence="5 6">
    <name type="scientific">Candidatus Roizmanbacteria bacterium GW2011_GWB1_40_7</name>
    <dbReference type="NCBI Taxonomy" id="1618482"/>
    <lineage>
        <taxon>Bacteria</taxon>
        <taxon>Candidatus Roizmaniibacteriota</taxon>
    </lineage>
</organism>
<dbReference type="InterPro" id="IPR036265">
    <property type="entry name" value="HIT-like_sf"/>
</dbReference>
<comment type="caution">
    <text evidence="5">The sequence shown here is derived from an EMBL/GenBank/DDBJ whole genome shotgun (WGS) entry which is preliminary data.</text>
</comment>
<dbReference type="Proteomes" id="UP000034664">
    <property type="component" value="Unassembled WGS sequence"/>
</dbReference>